<dbReference type="PROSITE" id="PS50893">
    <property type="entry name" value="ABC_TRANSPORTER_2"/>
    <property type="match status" value="1"/>
</dbReference>
<dbReference type="SMART" id="SM00382">
    <property type="entry name" value="AAA"/>
    <property type="match status" value="1"/>
</dbReference>
<dbReference type="GO" id="GO:0022857">
    <property type="term" value="F:transmembrane transporter activity"/>
    <property type="evidence" value="ECO:0007669"/>
    <property type="project" value="UniProtKB-ARBA"/>
</dbReference>
<dbReference type="InterPro" id="IPR003593">
    <property type="entry name" value="AAA+_ATPase"/>
</dbReference>
<dbReference type="PANTHER" id="PTHR42798:SF7">
    <property type="entry name" value="ALPHA-D-RIBOSE 1-METHYLPHOSPHONATE 5-TRIPHOSPHATE SYNTHASE SUBUNIT PHNL"/>
    <property type="match status" value="1"/>
</dbReference>
<keyword evidence="4 6" id="KW-0067">ATP-binding</keyword>
<dbReference type="InterPro" id="IPR003439">
    <property type="entry name" value="ABC_transporter-like_ATP-bd"/>
</dbReference>
<feature type="domain" description="ABC transporter" evidence="5">
    <location>
        <begin position="5"/>
        <end position="232"/>
    </location>
</feature>
<name>A0A6N8I496_9FIRM</name>
<evidence type="ECO:0000313" key="6">
    <source>
        <dbReference type="EMBL" id="MVB12577.1"/>
    </source>
</evidence>
<dbReference type="InterPro" id="IPR017911">
    <property type="entry name" value="MacB-like_ATP-bd"/>
</dbReference>
<evidence type="ECO:0000256" key="3">
    <source>
        <dbReference type="ARBA" id="ARBA00022741"/>
    </source>
</evidence>
<dbReference type="FunFam" id="3.40.50.300:FF:000032">
    <property type="entry name" value="Export ABC transporter ATP-binding protein"/>
    <property type="match status" value="1"/>
</dbReference>
<dbReference type="EMBL" id="VWXL01000100">
    <property type="protein sequence ID" value="MVB12577.1"/>
    <property type="molecule type" value="Genomic_DNA"/>
</dbReference>
<dbReference type="SUPFAM" id="SSF52540">
    <property type="entry name" value="P-loop containing nucleoside triphosphate hydrolases"/>
    <property type="match status" value="1"/>
</dbReference>
<protein>
    <submittedName>
        <fullName evidence="6">Putative ABC transporter ATP-binding protein YknY</fullName>
        <ecNumber evidence="6">3.6.3.-</ecNumber>
    </submittedName>
</protein>
<keyword evidence="7" id="KW-1185">Reference proteome</keyword>
<dbReference type="EC" id="3.6.3.-" evidence="6"/>
<gene>
    <name evidence="6" type="primary">yknY_5</name>
    <name evidence="6" type="ORF">CAFE_33180</name>
</gene>
<evidence type="ECO:0000313" key="7">
    <source>
        <dbReference type="Proteomes" id="UP000469440"/>
    </source>
</evidence>
<proteinExistence type="inferred from homology"/>
<comment type="similarity">
    <text evidence="1">Belongs to the ABC transporter superfamily.</text>
</comment>
<dbReference type="Proteomes" id="UP000469440">
    <property type="component" value="Unassembled WGS sequence"/>
</dbReference>
<accession>A0A6N8I496</accession>
<dbReference type="GO" id="GO:0098796">
    <property type="term" value="C:membrane protein complex"/>
    <property type="evidence" value="ECO:0007669"/>
    <property type="project" value="UniProtKB-ARBA"/>
</dbReference>
<evidence type="ECO:0000256" key="2">
    <source>
        <dbReference type="ARBA" id="ARBA00022448"/>
    </source>
</evidence>
<dbReference type="GO" id="GO:0005524">
    <property type="term" value="F:ATP binding"/>
    <property type="evidence" value="ECO:0007669"/>
    <property type="project" value="UniProtKB-KW"/>
</dbReference>
<evidence type="ECO:0000256" key="1">
    <source>
        <dbReference type="ARBA" id="ARBA00005417"/>
    </source>
</evidence>
<keyword evidence="6" id="KW-0378">Hydrolase</keyword>
<evidence type="ECO:0000259" key="5">
    <source>
        <dbReference type="PROSITE" id="PS50893"/>
    </source>
</evidence>
<reference evidence="6 7" key="1">
    <citation type="submission" date="2019-09" db="EMBL/GenBank/DDBJ databases">
        <title>Genome sequence of Clostridium sp. EA1.</title>
        <authorList>
            <person name="Poehlein A."/>
            <person name="Bengelsdorf F.R."/>
            <person name="Daniel R."/>
        </authorList>
    </citation>
    <scope>NUCLEOTIDE SEQUENCE [LARGE SCALE GENOMIC DNA]</scope>
    <source>
        <strain evidence="6 7">EA1</strain>
    </source>
</reference>
<dbReference type="PANTHER" id="PTHR42798">
    <property type="entry name" value="LIPOPROTEIN-RELEASING SYSTEM ATP-BINDING PROTEIN LOLD"/>
    <property type="match status" value="1"/>
</dbReference>
<evidence type="ECO:0000256" key="4">
    <source>
        <dbReference type="ARBA" id="ARBA00022840"/>
    </source>
</evidence>
<dbReference type="RefSeq" id="WP_066650324.1">
    <property type="nucleotide sequence ID" value="NZ_CP060286.1"/>
</dbReference>
<dbReference type="CDD" id="cd03255">
    <property type="entry name" value="ABC_MJ0796_LolCDE_FtsE"/>
    <property type="match status" value="1"/>
</dbReference>
<dbReference type="GO" id="GO:0016887">
    <property type="term" value="F:ATP hydrolysis activity"/>
    <property type="evidence" value="ECO:0007669"/>
    <property type="project" value="InterPro"/>
</dbReference>
<organism evidence="6 7">
    <name type="scientific">Caproicibacter fermentans</name>
    <dbReference type="NCBI Taxonomy" id="2576756"/>
    <lineage>
        <taxon>Bacteria</taxon>
        <taxon>Bacillati</taxon>
        <taxon>Bacillota</taxon>
        <taxon>Clostridia</taxon>
        <taxon>Eubacteriales</taxon>
        <taxon>Acutalibacteraceae</taxon>
        <taxon>Caproicibacter</taxon>
    </lineage>
</organism>
<keyword evidence="2" id="KW-0813">Transport</keyword>
<dbReference type="AlphaFoldDB" id="A0A6N8I496"/>
<comment type="caution">
    <text evidence="6">The sequence shown here is derived from an EMBL/GenBank/DDBJ whole genome shotgun (WGS) entry which is preliminary data.</text>
</comment>
<dbReference type="Gene3D" id="3.40.50.300">
    <property type="entry name" value="P-loop containing nucleotide triphosphate hydrolases"/>
    <property type="match status" value="1"/>
</dbReference>
<keyword evidence="3" id="KW-0547">Nucleotide-binding</keyword>
<dbReference type="InterPro" id="IPR027417">
    <property type="entry name" value="P-loop_NTPase"/>
</dbReference>
<sequence length="232" mass="26152">MEQVIQMQKIRKFYNQGENRLEVLKGISLEVLEGEYLAILGPSGSGKSTLMNIIGCMDRFQEGEYWLTESFVNKMNDAQLTILRNQQIGFIFQKYHLIQKYTVLQNTMIPLLIRGMSRKEAESLSMEKLELLGMKERADHKPNELSGGQQQRTAIARALVGSPKLLLADEPTGALDRSTGEEVLRLFQQLNEMGNTIVMITHDLHVAKSAKRIVKIIDGELFEGDEADVALA</sequence>
<dbReference type="Pfam" id="PF00005">
    <property type="entry name" value="ABC_tran"/>
    <property type="match status" value="1"/>
</dbReference>